<feature type="compositionally biased region" description="Polar residues" evidence="1">
    <location>
        <begin position="1"/>
        <end position="14"/>
    </location>
</feature>
<reference evidence="2" key="2">
    <citation type="submission" date="2018-03" db="EMBL/GenBank/DDBJ databases">
        <title>The Triticum urartu genome reveals the dynamic nature of wheat genome evolution.</title>
        <authorList>
            <person name="Ling H."/>
            <person name="Ma B."/>
            <person name="Shi X."/>
            <person name="Liu H."/>
            <person name="Dong L."/>
            <person name="Sun H."/>
            <person name="Cao Y."/>
            <person name="Gao Q."/>
            <person name="Zheng S."/>
            <person name="Li Y."/>
            <person name="Yu Y."/>
            <person name="Du H."/>
            <person name="Qi M."/>
            <person name="Li Y."/>
            <person name="Yu H."/>
            <person name="Cui Y."/>
            <person name="Wang N."/>
            <person name="Chen C."/>
            <person name="Wu H."/>
            <person name="Zhao Y."/>
            <person name="Zhang J."/>
            <person name="Li Y."/>
            <person name="Zhou W."/>
            <person name="Zhang B."/>
            <person name="Hu W."/>
            <person name="Eijk M."/>
            <person name="Tang J."/>
            <person name="Witsenboer H."/>
            <person name="Zhao S."/>
            <person name="Li Z."/>
            <person name="Zhang A."/>
            <person name="Wang D."/>
            <person name="Liang C."/>
        </authorList>
    </citation>
    <scope>NUCLEOTIDE SEQUENCE [LARGE SCALE GENOMIC DNA]</scope>
    <source>
        <strain evidence="2">cv. G1812</strain>
    </source>
</reference>
<feature type="region of interest" description="Disordered" evidence="1">
    <location>
        <begin position="1"/>
        <end position="55"/>
    </location>
</feature>
<evidence type="ECO:0000313" key="2">
    <source>
        <dbReference type="EnsemblPlants" id="TuG1812G0400002294.01.T01"/>
    </source>
</evidence>
<organism evidence="2 3">
    <name type="scientific">Triticum urartu</name>
    <name type="common">Red wild einkorn</name>
    <name type="synonym">Crithodium urartu</name>
    <dbReference type="NCBI Taxonomy" id="4572"/>
    <lineage>
        <taxon>Eukaryota</taxon>
        <taxon>Viridiplantae</taxon>
        <taxon>Streptophyta</taxon>
        <taxon>Embryophyta</taxon>
        <taxon>Tracheophyta</taxon>
        <taxon>Spermatophyta</taxon>
        <taxon>Magnoliopsida</taxon>
        <taxon>Liliopsida</taxon>
        <taxon>Poales</taxon>
        <taxon>Poaceae</taxon>
        <taxon>BOP clade</taxon>
        <taxon>Pooideae</taxon>
        <taxon>Triticodae</taxon>
        <taxon>Triticeae</taxon>
        <taxon>Triticinae</taxon>
        <taxon>Triticum</taxon>
    </lineage>
</organism>
<name>A0A8R7U7D2_TRIUA</name>
<evidence type="ECO:0000256" key="1">
    <source>
        <dbReference type="SAM" id="MobiDB-lite"/>
    </source>
</evidence>
<proteinExistence type="predicted"/>
<dbReference type="EnsemblPlants" id="TuG1812G0400002294.01.T01">
    <property type="protein sequence ID" value="TuG1812G0400002294.01.T01"/>
    <property type="gene ID" value="TuG1812G0400002294.01"/>
</dbReference>
<evidence type="ECO:0000313" key="3">
    <source>
        <dbReference type="Proteomes" id="UP000015106"/>
    </source>
</evidence>
<dbReference type="Gramene" id="TuG1812G0400002294.01.T01">
    <property type="protein sequence ID" value="TuG1812G0400002294.01.T01"/>
    <property type="gene ID" value="TuG1812G0400002294.01"/>
</dbReference>
<dbReference type="PANTHER" id="PTHR47482:SF5">
    <property type="entry name" value="FAR1 DOMAIN-CONTAINING PROTEIN"/>
    <property type="match status" value="1"/>
</dbReference>
<reference evidence="3" key="1">
    <citation type="journal article" date="2013" name="Nature">
        <title>Draft genome of the wheat A-genome progenitor Triticum urartu.</title>
        <authorList>
            <person name="Ling H.Q."/>
            <person name="Zhao S."/>
            <person name="Liu D."/>
            <person name="Wang J."/>
            <person name="Sun H."/>
            <person name="Zhang C."/>
            <person name="Fan H."/>
            <person name="Li D."/>
            <person name="Dong L."/>
            <person name="Tao Y."/>
            <person name="Gao C."/>
            <person name="Wu H."/>
            <person name="Li Y."/>
            <person name="Cui Y."/>
            <person name="Guo X."/>
            <person name="Zheng S."/>
            <person name="Wang B."/>
            <person name="Yu K."/>
            <person name="Liang Q."/>
            <person name="Yang W."/>
            <person name="Lou X."/>
            <person name="Chen J."/>
            <person name="Feng M."/>
            <person name="Jian J."/>
            <person name="Zhang X."/>
            <person name="Luo G."/>
            <person name="Jiang Y."/>
            <person name="Liu J."/>
            <person name="Wang Z."/>
            <person name="Sha Y."/>
            <person name="Zhang B."/>
            <person name="Wu H."/>
            <person name="Tang D."/>
            <person name="Shen Q."/>
            <person name="Xue P."/>
            <person name="Zou S."/>
            <person name="Wang X."/>
            <person name="Liu X."/>
            <person name="Wang F."/>
            <person name="Yang Y."/>
            <person name="An X."/>
            <person name="Dong Z."/>
            <person name="Zhang K."/>
            <person name="Zhang X."/>
            <person name="Luo M.C."/>
            <person name="Dvorak J."/>
            <person name="Tong Y."/>
            <person name="Wang J."/>
            <person name="Yang H."/>
            <person name="Li Z."/>
            <person name="Wang D."/>
            <person name="Zhang A."/>
            <person name="Wang J."/>
        </authorList>
    </citation>
    <scope>NUCLEOTIDE SEQUENCE</scope>
    <source>
        <strain evidence="3">cv. G1812</strain>
    </source>
</reference>
<dbReference type="AlphaFoldDB" id="A0A8R7U7D2"/>
<reference evidence="2" key="3">
    <citation type="submission" date="2022-06" db="UniProtKB">
        <authorList>
            <consortium name="EnsemblPlants"/>
        </authorList>
    </citation>
    <scope>IDENTIFICATION</scope>
</reference>
<dbReference type="PANTHER" id="PTHR47482">
    <property type="entry name" value="OS11G0632001 PROTEIN"/>
    <property type="match status" value="1"/>
</dbReference>
<protein>
    <submittedName>
        <fullName evidence="2">Uncharacterized protein</fullName>
    </submittedName>
</protein>
<accession>A0A8R7U7D2</accession>
<keyword evidence="3" id="KW-1185">Reference proteome</keyword>
<sequence length="127" mass="14192">MSDSCEIGDSNTASDAAEQDADEEGGGVTNANQSSWTRRVKVGKAADEREPSPSRMPALEACVRAYVDKISGNVVNPSIGTNFDSVEEGYEFYNMYSWEVGFGVRYAKSHLNVHWKTSRLRYMHLRF</sequence>
<dbReference type="Proteomes" id="UP000015106">
    <property type="component" value="Chromosome 4"/>
</dbReference>